<gene>
    <name evidence="3" type="ORF">JWV37_10115</name>
</gene>
<keyword evidence="1" id="KW-0732">Signal</keyword>
<dbReference type="Gene3D" id="2.40.128.110">
    <property type="entry name" value="Lipid/polyisoprenoid-binding, YceI-like"/>
    <property type="match status" value="1"/>
</dbReference>
<evidence type="ECO:0000259" key="2">
    <source>
        <dbReference type="Pfam" id="PF04264"/>
    </source>
</evidence>
<dbReference type="InterPro" id="IPR036761">
    <property type="entry name" value="TTHA0802/YceI-like_sf"/>
</dbReference>
<organism evidence="3 4">
    <name type="scientific">Sulfurospirillum tamanense</name>
    <dbReference type="NCBI Taxonomy" id="2813362"/>
    <lineage>
        <taxon>Bacteria</taxon>
        <taxon>Pseudomonadati</taxon>
        <taxon>Campylobacterota</taxon>
        <taxon>Epsilonproteobacteria</taxon>
        <taxon>Campylobacterales</taxon>
        <taxon>Sulfurospirillaceae</taxon>
        <taxon>Sulfurospirillum</taxon>
    </lineage>
</organism>
<feature type="chain" id="PRO_5046274602" evidence="1">
    <location>
        <begin position="18"/>
        <end position="162"/>
    </location>
</feature>
<evidence type="ECO:0000313" key="4">
    <source>
        <dbReference type="Proteomes" id="UP000703590"/>
    </source>
</evidence>
<dbReference type="SUPFAM" id="SSF101874">
    <property type="entry name" value="YceI-like"/>
    <property type="match status" value="1"/>
</dbReference>
<name>A0ABS2WU23_9BACT</name>
<proteinExistence type="predicted"/>
<reference evidence="3" key="2">
    <citation type="submission" date="2021-02" db="EMBL/GenBank/DDBJ databases">
        <authorList>
            <person name="Merkel A.Y."/>
        </authorList>
    </citation>
    <scope>NUCLEOTIDE SEQUENCE</scope>
    <source>
        <strain evidence="3">T05b</strain>
    </source>
</reference>
<dbReference type="EMBL" id="JAFHKK010000025">
    <property type="protein sequence ID" value="MBN2965137.1"/>
    <property type="molecule type" value="Genomic_DNA"/>
</dbReference>
<dbReference type="Proteomes" id="UP000703590">
    <property type="component" value="Unassembled WGS sequence"/>
</dbReference>
<sequence>MKKFMVNILFLSSMCFAQSSVEIHGTSTLHDWKMVSQAIDVGAFESEGGVISALDVGVQIETLKSGDPGLDKKAYEALKIDKSNVITFSLKEHNMENKTLRGVFKVLDMEREEILTPEVIEVDRVAGSFEVNMTDFGITPPSVMFGAIKSGDAVTVKYDIQK</sequence>
<accession>A0ABS2WU23</accession>
<evidence type="ECO:0000313" key="3">
    <source>
        <dbReference type="EMBL" id="MBN2965137.1"/>
    </source>
</evidence>
<evidence type="ECO:0000256" key="1">
    <source>
        <dbReference type="SAM" id="SignalP"/>
    </source>
</evidence>
<feature type="domain" description="Lipid/polyisoprenoid-binding YceI-like" evidence="2">
    <location>
        <begin position="52"/>
        <end position="161"/>
    </location>
</feature>
<dbReference type="Pfam" id="PF04264">
    <property type="entry name" value="YceI"/>
    <property type="match status" value="1"/>
</dbReference>
<comment type="caution">
    <text evidence="3">The sequence shown here is derived from an EMBL/GenBank/DDBJ whole genome shotgun (WGS) entry which is preliminary data.</text>
</comment>
<dbReference type="RefSeq" id="WP_205459685.1">
    <property type="nucleotide sequence ID" value="NZ_JAFHKK010000025.1"/>
</dbReference>
<protein>
    <submittedName>
        <fullName evidence="3">YceI family protein</fullName>
    </submittedName>
</protein>
<keyword evidence="4" id="KW-1185">Reference proteome</keyword>
<reference evidence="3" key="1">
    <citation type="submission" date="2021-02" db="EMBL/GenBank/DDBJ databases">
        <title>Sulfurospirillum tamanensis sp. nov.</title>
        <authorList>
            <person name="Frolova A."/>
            <person name="Merkel A."/>
            <person name="Slobodkin A."/>
        </authorList>
    </citation>
    <scope>NUCLEOTIDE SEQUENCE</scope>
    <source>
        <strain evidence="3">T05b</strain>
    </source>
</reference>
<dbReference type="InterPro" id="IPR007372">
    <property type="entry name" value="Lipid/polyisoprenoid-bd_YceI"/>
</dbReference>
<feature type="signal peptide" evidence="1">
    <location>
        <begin position="1"/>
        <end position="17"/>
    </location>
</feature>